<evidence type="ECO:0000313" key="11">
    <source>
        <dbReference type="Proteomes" id="UP000230557"/>
    </source>
</evidence>
<evidence type="ECO:0000256" key="5">
    <source>
        <dbReference type="ARBA" id="ARBA00022985"/>
    </source>
</evidence>
<dbReference type="PANTHER" id="PTHR48090:SF3">
    <property type="entry name" value="UNDECAPRENYL-PHOSPHATE 4-DEOXY-4-FORMAMIDO-L-ARABINOSE TRANSFERASE"/>
    <property type="match status" value="1"/>
</dbReference>
<dbReference type="InterPro" id="IPR001173">
    <property type="entry name" value="Glyco_trans_2-like"/>
</dbReference>
<evidence type="ECO:0000256" key="6">
    <source>
        <dbReference type="ARBA" id="ARBA00022989"/>
    </source>
</evidence>
<feature type="transmembrane region" description="Helical" evidence="8">
    <location>
        <begin position="234"/>
        <end position="256"/>
    </location>
</feature>
<dbReference type="EMBL" id="PFAJ01000006">
    <property type="protein sequence ID" value="PIR97603.1"/>
    <property type="molecule type" value="Genomic_DNA"/>
</dbReference>
<accession>A0A2H0VEU9</accession>
<keyword evidence="5" id="KW-0448">Lipopolysaccharide biosynthesis</keyword>
<evidence type="ECO:0000256" key="1">
    <source>
        <dbReference type="ARBA" id="ARBA00022475"/>
    </source>
</evidence>
<keyword evidence="4 8" id="KW-0812">Transmembrane</keyword>
<dbReference type="GO" id="GO:0005886">
    <property type="term" value="C:plasma membrane"/>
    <property type="evidence" value="ECO:0007669"/>
    <property type="project" value="TreeGrafter"/>
</dbReference>
<evidence type="ECO:0000256" key="3">
    <source>
        <dbReference type="ARBA" id="ARBA00022679"/>
    </source>
</evidence>
<dbReference type="Proteomes" id="UP000230557">
    <property type="component" value="Unassembled WGS sequence"/>
</dbReference>
<organism evidence="10 11">
    <name type="scientific">Candidatus Doudnabacteria bacterium CG10_big_fil_rev_8_21_14_0_10_41_10</name>
    <dbReference type="NCBI Taxonomy" id="1974551"/>
    <lineage>
        <taxon>Bacteria</taxon>
        <taxon>Candidatus Doudnaibacteriota</taxon>
    </lineage>
</organism>
<evidence type="ECO:0000259" key="9">
    <source>
        <dbReference type="Pfam" id="PF00535"/>
    </source>
</evidence>
<keyword evidence="3 10" id="KW-0808">Transferase</keyword>
<evidence type="ECO:0000256" key="4">
    <source>
        <dbReference type="ARBA" id="ARBA00022692"/>
    </source>
</evidence>
<dbReference type="GO" id="GO:0016757">
    <property type="term" value="F:glycosyltransferase activity"/>
    <property type="evidence" value="ECO:0007669"/>
    <property type="project" value="UniProtKB-KW"/>
</dbReference>
<gene>
    <name evidence="10" type="ORF">COT91_00425</name>
</gene>
<dbReference type="SUPFAM" id="SSF53448">
    <property type="entry name" value="Nucleotide-diphospho-sugar transferases"/>
    <property type="match status" value="1"/>
</dbReference>
<name>A0A2H0VEU9_9BACT</name>
<comment type="caution">
    <text evidence="10">The sequence shown here is derived from an EMBL/GenBank/DDBJ whole genome shotgun (WGS) entry which is preliminary data.</text>
</comment>
<feature type="transmembrane region" description="Helical" evidence="8">
    <location>
        <begin position="276"/>
        <end position="296"/>
    </location>
</feature>
<evidence type="ECO:0000313" key="10">
    <source>
        <dbReference type="EMBL" id="PIR97603.1"/>
    </source>
</evidence>
<reference evidence="11" key="1">
    <citation type="submission" date="2017-09" db="EMBL/GenBank/DDBJ databases">
        <title>Depth-based differentiation of microbial function through sediment-hosted aquifers and enrichment of novel symbionts in the deep terrestrial subsurface.</title>
        <authorList>
            <person name="Probst A.J."/>
            <person name="Ladd B."/>
            <person name="Jarett J.K."/>
            <person name="Geller-Mcgrath D.E."/>
            <person name="Sieber C.M.K."/>
            <person name="Emerson J.B."/>
            <person name="Anantharaman K."/>
            <person name="Thomas B.C."/>
            <person name="Malmstrom R."/>
            <person name="Stieglmeier M."/>
            <person name="Klingl A."/>
            <person name="Woyke T."/>
            <person name="Ryan C.M."/>
            <person name="Banfield J.F."/>
        </authorList>
    </citation>
    <scope>NUCLEOTIDE SEQUENCE [LARGE SCALE GENOMIC DNA]</scope>
</reference>
<dbReference type="PANTHER" id="PTHR48090">
    <property type="entry name" value="UNDECAPRENYL-PHOSPHATE 4-DEOXY-4-FORMAMIDO-L-ARABINOSE TRANSFERASE-RELATED"/>
    <property type="match status" value="1"/>
</dbReference>
<evidence type="ECO:0000256" key="2">
    <source>
        <dbReference type="ARBA" id="ARBA00022676"/>
    </source>
</evidence>
<dbReference type="Pfam" id="PF00535">
    <property type="entry name" value="Glycos_transf_2"/>
    <property type="match status" value="1"/>
</dbReference>
<dbReference type="InterPro" id="IPR050256">
    <property type="entry name" value="Glycosyltransferase_2"/>
</dbReference>
<keyword evidence="2" id="KW-0328">Glycosyltransferase</keyword>
<dbReference type="Gene3D" id="3.90.550.10">
    <property type="entry name" value="Spore Coat Polysaccharide Biosynthesis Protein SpsA, Chain A"/>
    <property type="match status" value="1"/>
</dbReference>
<evidence type="ECO:0000256" key="7">
    <source>
        <dbReference type="ARBA" id="ARBA00023136"/>
    </source>
</evidence>
<dbReference type="GO" id="GO:0009103">
    <property type="term" value="P:lipopolysaccharide biosynthetic process"/>
    <property type="evidence" value="ECO:0007669"/>
    <property type="project" value="UniProtKB-KW"/>
</dbReference>
<proteinExistence type="predicted"/>
<keyword evidence="7 8" id="KW-0472">Membrane</keyword>
<evidence type="ECO:0000256" key="8">
    <source>
        <dbReference type="SAM" id="Phobius"/>
    </source>
</evidence>
<dbReference type="AlphaFoldDB" id="A0A2H0VEU9"/>
<keyword evidence="6 8" id="KW-1133">Transmembrane helix</keyword>
<dbReference type="CDD" id="cd04187">
    <property type="entry name" value="DPM1_like_bac"/>
    <property type="match status" value="1"/>
</dbReference>
<protein>
    <submittedName>
        <fullName evidence="10">Glycosyltransferase</fullName>
    </submittedName>
</protein>
<feature type="domain" description="Glycosyltransferase 2-like" evidence="9">
    <location>
        <begin position="4"/>
        <end position="166"/>
    </location>
</feature>
<sequence>MKATIIVPVFNEAESLPELAHRLREVLSSQNYDYEVIFINDGSCDKSREVLNNLTKEDPKVKIISFTRNFGQTSALAAGIEHASGEVIVPIDSDLENHPEDIPKMIAKLNEGYDIVAGWRINRWQNQTFTRRIPSDVASRLISFISGIRLHDHGSTLKVYRVSVLKGIRLYGDMHRFIAAYLSWHGAKIFEMPIGYTPRKFGKSNYGVNRVFKVILDLIALKFLTRYFHRPMHFFGGAGLVSIFIGCIAAMASIYYKFSTVHQKDFISTPLPMIMALFIIVGVLFILMGLLAEILVRTYHESQKKRTYEIKEKINF</sequence>
<dbReference type="InterPro" id="IPR029044">
    <property type="entry name" value="Nucleotide-diphossugar_trans"/>
</dbReference>
<keyword evidence="1" id="KW-1003">Cell membrane</keyword>